<feature type="region of interest" description="Disordered" evidence="1">
    <location>
        <begin position="129"/>
        <end position="152"/>
    </location>
</feature>
<dbReference type="RefSeq" id="WP_229232348.1">
    <property type="nucleotide sequence ID" value="NZ_AP024525.1"/>
</dbReference>
<reference evidence="2 3" key="1">
    <citation type="journal article" date="2021" name="J. Biosci. Bioeng.">
        <title>Identification and characterization of a chc gene cluster responsible for the aromatization pathway of cyclohexanecarboxylate degradation in Sinomonas cyclohexanicum ATCC 51369.</title>
        <authorList>
            <person name="Yamamoto T."/>
            <person name="Hasegawa Y."/>
            <person name="Lau P.C.K."/>
            <person name="Iwaki H."/>
        </authorList>
    </citation>
    <scope>NUCLEOTIDE SEQUENCE [LARGE SCALE GENOMIC DNA]</scope>
    <source>
        <strain evidence="2 3">ATCC 51369</strain>
    </source>
</reference>
<accession>A0ABM7PTQ9</accession>
<gene>
    <name evidence="2" type="ORF">SCMU_14660</name>
</gene>
<name>A0ABM7PTQ9_SINCY</name>
<sequence>MDSSHDNDRRPDPAQPDLADLIKMRKGTRSYPRLSRDAGGYPTGNRFQQLATKPDWAKFPDPDTLRGLARALSLPMSEIVMAAARTVGLPVPPRDPTVLMIAGAGDLPPEAKDMLLTLARDLIRSYGAASGGHTARGMDTVGDESPPAVRVS</sequence>
<feature type="region of interest" description="Disordered" evidence="1">
    <location>
        <begin position="25"/>
        <end position="47"/>
    </location>
</feature>
<evidence type="ECO:0008006" key="4">
    <source>
        <dbReference type="Google" id="ProtNLM"/>
    </source>
</evidence>
<dbReference type="Proteomes" id="UP001319861">
    <property type="component" value="Chromosome"/>
</dbReference>
<feature type="compositionally biased region" description="Basic and acidic residues" evidence="1">
    <location>
        <begin position="1"/>
        <end position="12"/>
    </location>
</feature>
<proteinExistence type="predicted"/>
<organism evidence="2 3">
    <name type="scientific">Sinomonas cyclohexanicum</name>
    <name type="common">Corynebacterium cyclohexanicum</name>
    <dbReference type="NCBI Taxonomy" id="322009"/>
    <lineage>
        <taxon>Bacteria</taxon>
        <taxon>Bacillati</taxon>
        <taxon>Actinomycetota</taxon>
        <taxon>Actinomycetes</taxon>
        <taxon>Micrococcales</taxon>
        <taxon>Micrococcaceae</taxon>
        <taxon>Sinomonas</taxon>
    </lineage>
</organism>
<feature type="region of interest" description="Disordered" evidence="1">
    <location>
        <begin position="1"/>
        <end position="20"/>
    </location>
</feature>
<protein>
    <recommendedName>
        <fullName evidence="4">XRE family transcriptional regulator</fullName>
    </recommendedName>
</protein>
<keyword evidence="3" id="KW-1185">Reference proteome</keyword>
<evidence type="ECO:0000256" key="1">
    <source>
        <dbReference type="SAM" id="MobiDB-lite"/>
    </source>
</evidence>
<evidence type="ECO:0000313" key="3">
    <source>
        <dbReference type="Proteomes" id="UP001319861"/>
    </source>
</evidence>
<evidence type="ECO:0000313" key="2">
    <source>
        <dbReference type="EMBL" id="BCT75624.1"/>
    </source>
</evidence>
<dbReference type="EMBL" id="AP024525">
    <property type="protein sequence ID" value="BCT75624.1"/>
    <property type="molecule type" value="Genomic_DNA"/>
</dbReference>